<evidence type="ECO:0000313" key="2">
    <source>
        <dbReference type="WBParaSite" id="nRc.2.0.1.t28016-RA"/>
    </source>
</evidence>
<evidence type="ECO:0000313" key="1">
    <source>
        <dbReference type="Proteomes" id="UP000887565"/>
    </source>
</evidence>
<reference evidence="2" key="1">
    <citation type="submission" date="2022-11" db="UniProtKB">
        <authorList>
            <consortium name="WormBaseParasite"/>
        </authorList>
    </citation>
    <scope>IDENTIFICATION</scope>
</reference>
<dbReference type="Proteomes" id="UP000887565">
    <property type="component" value="Unplaced"/>
</dbReference>
<proteinExistence type="predicted"/>
<name>A0A915JQ31_ROMCU</name>
<protein>
    <submittedName>
        <fullName evidence="2">Uncharacterized protein</fullName>
    </submittedName>
</protein>
<dbReference type="AlphaFoldDB" id="A0A915JQ31"/>
<accession>A0A915JQ31</accession>
<sequence length="83" mass="9842">MLDSNVEAYKFVLTNHLVNLYEDIAKNIESAADKSNKYFDKKSKEHRLQGEMHCQSWRIRPMVCNKFWKIFVGFDGTENGRNR</sequence>
<dbReference type="WBParaSite" id="nRc.2.0.1.t28016-RA">
    <property type="protein sequence ID" value="nRc.2.0.1.t28016-RA"/>
    <property type="gene ID" value="nRc.2.0.1.g28016"/>
</dbReference>
<keyword evidence="1" id="KW-1185">Reference proteome</keyword>
<organism evidence="1 2">
    <name type="scientific">Romanomermis culicivorax</name>
    <name type="common">Nematode worm</name>
    <dbReference type="NCBI Taxonomy" id="13658"/>
    <lineage>
        <taxon>Eukaryota</taxon>
        <taxon>Metazoa</taxon>
        <taxon>Ecdysozoa</taxon>
        <taxon>Nematoda</taxon>
        <taxon>Enoplea</taxon>
        <taxon>Dorylaimia</taxon>
        <taxon>Mermithida</taxon>
        <taxon>Mermithoidea</taxon>
        <taxon>Mermithidae</taxon>
        <taxon>Romanomermis</taxon>
    </lineage>
</organism>